<dbReference type="PANTHER" id="PTHR43591">
    <property type="entry name" value="METHYLTRANSFERASE"/>
    <property type="match status" value="1"/>
</dbReference>
<evidence type="ECO:0000259" key="1">
    <source>
        <dbReference type="Pfam" id="PF08241"/>
    </source>
</evidence>
<dbReference type="Proteomes" id="UP000597507">
    <property type="component" value="Unassembled WGS sequence"/>
</dbReference>
<sequence length="246" mass="27165">METAEYALMDVVEDRMWWYRAVHARVLDALARRPGDPSRPVLDAGCGTGGLLRRLGERYGDRRLLVGVEYFEPAARRARAKSGAAVAVGDVHALPFPDGAFGAVLSVDVLCHRLIEPERGLAEMRRVLAPGGTLVLNLPAFEWLKSAHDRRVHNARRTTLRAARAQLAEAGFARIEARYWNALLLPLMVVQRKLLAAREEAASDVAPYPPWLDRTLHGVTELERRLAALGLRYPAGGSVLLVATRP</sequence>
<dbReference type="AlphaFoldDB" id="A0A8J2ZEI6"/>
<proteinExistence type="predicted"/>
<comment type="caution">
    <text evidence="2">The sequence shown here is derived from an EMBL/GenBank/DDBJ whole genome shotgun (WGS) entry which is preliminary data.</text>
</comment>
<reference evidence="2 3" key="1">
    <citation type="journal article" date="2014" name="Int. J. Syst. Evol. Microbiol.">
        <title>Complete genome sequence of Corynebacterium casei LMG S-19264T (=DSM 44701T), isolated from a smear-ripened cheese.</title>
        <authorList>
            <consortium name="US DOE Joint Genome Institute (JGI-PGF)"/>
            <person name="Walter F."/>
            <person name="Albersmeier A."/>
            <person name="Kalinowski J."/>
            <person name="Ruckert C."/>
        </authorList>
    </citation>
    <scope>NUCLEOTIDE SEQUENCE [LARGE SCALE GENOMIC DNA]</scope>
    <source>
        <strain evidence="2 3">CGMCC 1.16330</strain>
    </source>
</reference>
<keyword evidence="2" id="KW-0489">Methyltransferase</keyword>
<dbReference type="CDD" id="cd02440">
    <property type="entry name" value="AdoMet_MTases"/>
    <property type="match status" value="1"/>
</dbReference>
<dbReference type="GO" id="GO:0008757">
    <property type="term" value="F:S-adenosylmethionine-dependent methyltransferase activity"/>
    <property type="evidence" value="ECO:0007669"/>
    <property type="project" value="InterPro"/>
</dbReference>
<protein>
    <submittedName>
        <fullName evidence="2">Type 11 methyltransferase</fullName>
    </submittedName>
</protein>
<dbReference type="PANTHER" id="PTHR43591:SF24">
    <property type="entry name" value="2-METHOXY-6-POLYPRENYL-1,4-BENZOQUINOL METHYLASE, MITOCHONDRIAL"/>
    <property type="match status" value="1"/>
</dbReference>
<feature type="domain" description="Methyltransferase type 11" evidence="1">
    <location>
        <begin position="42"/>
        <end position="136"/>
    </location>
</feature>
<evidence type="ECO:0000313" key="2">
    <source>
        <dbReference type="EMBL" id="GGG49144.1"/>
    </source>
</evidence>
<dbReference type="InterPro" id="IPR029063">
    <property type="entry name" value="SAM-dependent_MTases_sf"/>
</dbReference>
<name>A0A8J2ZEI6_9PROT</name>
<keyword evidence="3" id="KW-1185">Reference proteome</keyword>
<evidence type="ECO:0000313" key="3">
    <source>
        <dbReference type="Proteomes" id="UP000597507"/>
    </source>
</evidence>
<accession>A0A8J2ZEI6</accession>
<dbReference type="Pfam" id="PF08241">
    <property type="entry name" value="Methyltransf_11"/>
    <property type="match status" value="1"/>
</dbReference>
<gene>
    <name evidence="2" type="ORF">GCM10010964_40610</name>
</gene>
<dbReference type="GO" id="GO:0032259">
    <property type="term" value="P:methylation"/>
    <property type="evidence" value="ECO:0007669"/>
    <property type="project" value="UniProtKB-KW"/>
</dbReference>
<keyword evidence="2" id="KW-0808">Transferase</keyword>
<dbReference type="EMBL" id="BMKS01000019">
    <property type="protein sequence ID" value="GGG49144.1"/>
    <property type="molecule type" value="Genomic_DNA"/>
</dbReference>
<organism evidence="2 3">
    <name type="scientific">Caldovatus sediminis</name>
    <dbReference type="NCBI Taxonomy" id="2041189"/>
    <lineage>
        <taxon>Bacteria</taxon>
        <taxon>Pseudomonadati</taxon>
        <taxon>Pseudomonadota</taxon>
        <taxon>Alphaproteobacteria</taxon>
        <taxon>Acetobacterales</taxon>
        <taxon>Roseomonadaceae</taxon>
        <taxon>Caldovatus</taxon>
    </lineage>
</organism>
<dbReference type="SUPFAM" id="SSF53335">
    <property type="entry name" value="S-adenosyl-L-methionine-dependent methyltransferases"/>
    <property type="match status" value="1"/>
</dbReference>
<dbReference type="Gene3D" id="3.40.50.150">
    <property type="entry name" value="Vaccinia Virus protein VP39"/>
    <property type="match status" value="1"/>
</dbReference>
<dbReference type="InterPro" id="IPR013216">
    <property type="entry name" value="Methyltransf_11"/>
</dbReference>
<dbReference type="RefSeq" id="WP_188903606.1">
    <property type="nucleotide sequence ID" value="NZ_BMKS01000019.1"/>
</dbReference>